<dbReference type="Proteomes" id="UP000095767">
    <property type="component" value="Unassembled WGS sequence"/>
</dbReference>
<evidence type="ECO:0000313" key="1">
    <source>
        <dbReference type="EMBL" id="OEL25359.1"/>
    </source>
</evidence>
<comment type="caution">
    <text evidence="1">The sequence shown here is derived from an EMBL/GenBank/DDBJ whole genome shotgun (WGS) entry which is preliminary data.</text>
</comment>
<protein>
    <submittedName>
        <fullName evidence="1">Uncharacterized protein</fullName>
    </submittedName>
</protein>
<reference evidence="1 2" key="1">
    <citation type="submission" date="2016-09" db="EMBL/GenBank/DDBJ databases">
        <title>The draft genome of Dichanthelium oligosanthes: A C3 panicoid grass species.</title>
        <authorList>
            <person name="Studer A.J."/>
            <person name="Schnable J.C."/>
            <person name="Brutnell T.P."/>
        </authorList>
    </citation>
    <scope>NUCLEOTIDE SEQUENCE [LARGE SCALE GENOMIC DNA]</scope>
    <source>
        <strain evidence="2">cv. Kellogg 1175</strain>
        <tissue evidence="1">Leaf</tissue>
    </source>
</reference>
<dbReference type="AlphaFoldDB" id="A0A1E5VJS4"/>
<evidence type="ECO:0000313" key="2">
    <source>
        <dbReference type="Proteomes" id="UP000095767"/>
    </source>
</evidence>
<keyword evidence="2" id="KW-1185">Reference proteome</keyword>
<dbReference type="EMBL" id="LWDX02037425">
    <property type="protein sequence ID" value="OEL25359.1"/>
    <property type="molecule type" value="Genomic_DNA"/>
</dbReference>
<proteinExistence type="predicted"/>
<accession>A0A1E5VJS4</accession>
<sequence length="40" mass="4458">LSRKMEYLDCMPASRSTKGLRSLFAIICPSCHGVPCDQGW</sequence>
<organism evidence="1 2">
    <name type="scientific">Dichanthelium oligosanthes</name>
    <dbReference type="NCBI Taxonomy" id="888268"/>
    <lineage>
        <taxon>Eukaryota</taxon>
        <taxon>Viridiplantae</taxon>
        <taxon>Streptophyta</taxon>
        <taxon>Embryophyta</taxon>
        <taxon>Tracheophyta</taxon>
        <taxon>Spermatophyta</taxon>
        <taxon>Magnoliopsida</taxon>
        <taxon>Liliopsida</taxon>
        <taxon>Poales</taxon>
        <taxon>Poaceae</taxon>
        <taxon>PACMAD clade</taxon>
        <taxon>Panicoideae</taxon>
        <taxon>Panicodae</taxon>
        <taxon>Paniceae</taxon>
        <taxon>Dichantheliinae</taxon>
        <taxon>Dichanthelium</taxon>
    </lineage>
</organism>
<feature type="non-terminal residue" evidence="1">
    <location>
        <position position="1"/>
    </location>
</feature>
<gene>
    <name evidence="1" type="ORF">BAE44_0013623</name>
</gene>
<name>A0A1E5VJS4_9POAL</name>